<organism evidence="1 2">
    <name type="scientific">Vagococcus entomophilus</name>
    <dbReference type="NCBI Taxonomy" id="1160095"/>
    <lineage>
        <taxon>Bacteria</taxon>
        <taxon>Bacillati</taxon>
        <taxon>Bacillota</taxon>
        <taxon>Bacilli</taxon>
        <taxon>Lactobacillales</taxon>
        <taxon>Enterococcaceae</taxon>
        <taxon>Vagococcus</taxon>
    </lineage>
</organism>
<dbReference type="Proteomes" id="UP000288669">
    <property type="component" value="Unassembled WGS sequence"/>
</dbReference>
<accession>A0A430AGX2</accession>
<sequence>MSKNEWVDKVKELVGNGNVEEAKKFIEDNKDELGDKVSEFSHLLGDNATGVVDKVKGFFKK</sequence>
<evidence type="ECO:0000313" key="2">
    <source>
        <dbReference type="Proteomes" id="UP000288669"/>
    </source>
</evidence>
<gene>
    <name evidence="1" type="ORF">CBF30_08005</name>
</gene>
<proteinExistence type="predicted"/>
<dbReference type="EMBL" id="NGJZ01000002">
    <property type="protein sequence ID" value="RSU07186.1"/>
    <property type="molecule type" value="Genomic_DNA"/>
</dbReference>
<dbReference type="AlphaFoldDB" id="A0A430AGX2"/>
<reference evidence="1 2" key="1">
    <citation type="submission" date="2017-05" db="EMBL/GenBank/DDBJ databases">
        <title>Vagococcus spp. assemblies.</title>
        <authorList>
            <person name="Gulvik C.A."/>
        </authorList>
    </citation>
    <scope>NUCLEOTIDE SEQUENCE [LARGE SCALE GENOMIC DNA]</scope>
    <source>
        <strain evidence="1 2">DSM 24756</strain>
    </source>
</reference>
<protein>
    <submittedName>
        <fullName evidence="1">Uncharacterized protein</fullName>
    </submittedName>
</protein>
<dbReference type="OrthoDB" id="2305722at2"/>
<dbReference type="RefSeq" id="WP_126824858.1">
    <property type="nucleotide sequence ID" value="NZ_JBHLWU010000002.1"/>
</dbReference>
<name>A0A430AGX2_9ENTE</name>
<keyword evidence="2" id="KW-1185">Reference proteome</keyword>
<evidence type="ECO:0000313" key="1">
    <source>
        <dbReference type="EMBL" id="RSU07186.1"/>
    </source>
</evidence>
<comment type="caution">
    <text evidence="1">The sequence shown here is derived from an EMBL/GenBank/DDBJ whole genome shotgun (WGS) entry which is preliminary data.</text>
</comment>